<dbReference type="Proteomes" id="UP000467214">
    <property type="component" value="Unassembled WGS sequence"/>
</dbReference>
<protein>
    <submittedName>
        <fullName evidence="2">Uncharacterized protein</fullName>
    </submittedName>
</protein>
<dbReference type="RefSeq" id="WP_160798216.1">
    <property type="nucleotide sequence ID" value="NZ_WSSB01000019.1"/>
</dbReference>
<keyword evidence="3" id="KW-1185">Reference proteome</keyword>
<feature type="compositionally biased region" description="Polar residues" evidence="1">
    <location>
        <begin position="62"/>
        <end position="79"/>
    </location>
</feature>
<accession>A0A845BPN4</accession>
<evidence type="ECO:0000313" key="2">
    <source>
        <dbReference type="EMBL" id="MXR38279.1"/>
    </source>
</evidence>
<organism evidence="2 3">
    <name type="scientific">Craterilacuibacter sinensis</name>
    <dbReference type="NCBI Taxonomy" id="2686017"/>
    <lineage>
        <taxon>Bacteria</taxon>
        <taxon>Pseudomonadati</taxon>
        <taxon>Pseudomonadota</taxon>
        <taxon>Betaproteobacteria</taxon>
        <taxon>Neisseriales</taxon>
        <taxon>Neisseriaceae</taxon>
        <taxon>Craterilacuibacter</taxon>
    </lineage>
</organism>
<evidence type="ECO:0000313" key="3">
    <source>
        <dbReference type="Proteomes" id="UP000467214"/>
    </source>
</evidence>
<proteinExistence type="predicted"/>
<sequence>MSIGTSGRIVIEIEPESKRQLYAALARDGLTLKDWFLRNVEHYMTASSQFPLTFSKDDSKSALDTTTEQTTPTSAGVQA</sequence>
<dbReference type="EMBL" id="WSSB01000019">
    <property type="protein sequence ID" value="MXR38279.1"/>
    <property type="molecule type" value="Genomic_DNA"/>
</dbReference>
<feature type="region of interest" description="Disordered" evidence="1">
    <location>
        <begin position="53"/>
        <end position="79"/>
    </location>
</feature>
<gene>
    <name evidence="2" type="ORF">GQF02_15005</name>
</gene>
<evidence type="ECO:0000256" key="1">
    <source>
        <dbReference type="SAM" id="MobiDB-lite"/>
    </source>
</evidence>
<comment type="caution">
    <text evidence="2">The sequence shown here is derived from an EMBL/GenBank/DDBJ whole genome shotgun (WGS) entry which is preliminary data.</text>
</comment>
<dbReference type="AlphaFoldDB" id="A0A845BPN4"/>
<reference evidence="2 3" key="1">
    <citation type="submission" date="2019-12" db="EMBL/GenBank/DDBJ databases">
        <title>Neisseriaceae gen. nov. sp. Genome sequencing and assembly.</title>
        <authorList>
            <person name="Liu Z."/>
            <person name="Li A."/>
        </authorList>
    </citation>
    <scope>NUCLEOTIDE SEQUENCE [LARGE SCALE GENOMIC DNA]</scope>
    <source>
        <strain evidence="2 3">B2N2-7</strain>
    </source>
</reference>
<name>A0A845BPN4_9NEIS</name>